<dbReference type="Proteomes" id="UP000003704">
    <property type="component" value="Unassembled WGS sequence"/>
</dbReference>
<dbReference type="InterPro" id="IPR001927">
    <property type="entry name" value="Na/Gal_symport"/>
</dbReference>
<proteinExistence type="inferred from homology"/>
<dbReference type="STRING" id="1172194.WQQ_33210"/>
<feature type="transmembrane region" description="Helical" evidence="2">
    <location>
        <begin position="151"/>
        <end position="169"/>
    </location>
</feature>
<dbReference type="Pfam" id="PF13347">
    <property type="entry name" value="MFS_2"/>
    <property type="match status" value="1"/>
</dbReference>
<organism evidence="3 4">
    <name type="scientific">Hydrocarboniphaga effusa AP103</name>
    <dbReference type="NCBI Taxonomy" id="1172194"/>
    <lineage>
        <taxon>Bacteria</taxon>
        <taxon>Pseudomonadati</taxon>
        <taxon>Pseudomonadota</taxon>
        <taxon>Gammaproteobacteria</taxon>
        <taxon>Nevskiales</taxon>
        <taxon>Nevskiaceae</taxon>
        <taxon>Hydrocarboniphaga</taxon>
    </lineage>
</organism>
<comment type="caution">
    <text evidence="3">The sequence shown here is derived from an EMBL/GenBank/DDBJ whole genome shotgun (WGS) entry which is preliminary data.</text>
</comment>
<comment type="similarity">
    <text evidence="1">Belongs to the sodium:galactoside symporter (TC 2.A.2) family.</text>
</comment>
<dbReference type="PANTHER" id="PTHR11328">
    <property type="entry name" value="MAJOR FACILITATOR SUPERFAMILY DOMAIN-CONTAINING PROTEIN"/>
    <property type="match status" value="1"/>
</dbReference>
<feature type="transmembrane region" description="Helical" evidence="2">
    <location>
        <begin position="12"/>
        <end position="35"/>
    </location>
</feature>
<dbReference type="InterPro" id="IPR036259">
    <property type="entry name" value="MFS_trans_sf"/>
</dbReference>
<dbReference type="GO" id="GO:0006814">
    <property type="term" value="P:sodium ion transport"/>
    <property type="evidence" value="ECO:0007669"/>
    <property type="project" value="InterPro"/>
</dbReference>
<dbReference type="RefSeq" id="WP_007186260.1">
    <property type="nucleotide sequence ID" value="NZ_AKGD01000002.1"/>
</dbReference>
<sequence length="452" mass="48717">MELNMGLGRRFALGAGDFGFNLYWQTASIYLLFFYTDVLGLAPAVAGAIYMAALIWDAALDPLIGSLADRTRTRFGRYRPYLLFGGLPLAVIFAAMFAGPAGDSTAGMVFAAILHVGFRSLYAVISIPYASLFARVTRDARIRADLAGIRMVFATVSALLVASLTLPLVKALGTEDAPRRGWVMLALIFGVIASLSLLLAAWAAKGYDKIEDQAQQKPPMKALLRSLYLNRPLMLVLGAVMIASISSTLFGKNLLYYFKYVVGRAELGSAAMGVVALVAALSVPIFTWLARTYGKRRAWLVGAVPAIIGICCWHWSDGMPLPFLFVSLALCAMGTGAYGVCFWSMLPDTVEYGEWRSGVRAESLIFGCGVLAQKVALGVGAGVLGLALKQIGYVPNELQSAATLNDLKQLMFWVPLIGGLVSAALVYFYPIGLKEHARIVEEIAARKLPVSE</sequence>
<feature type="transmembrane region" description="Helical" evidence="2">
    <location>
        <begin position="297"/>
        <end position="316"/>
    </location>
</feature>
<gene>
    <name evidence="3" type="ORF">WQQ_33210</name>
</gene>
<dbReference type="CDD" id="cd17332">
    <property type="entry name" value="MFS_MelB_like"/>
    <property type="match status" value="1"/>
</dbReference>
<feature type="transmembrane region" description="Helical" evidence="2">
    <location>
        <begin position="228"/>
        <end position="250"/>
    </location>
</feature>
<dbReference type="Gene3D" id="1.20.1250.20">
    <property type="entry name" value="MFS general substrate transporter like domains"/>
    <property type="match status" value="2"/>
</dbReference>
<dbReference type="NCBIfam" id="TIGR00792">
    <property type="entry name" value="gph"/>
    <property type="match status" value="1"/>
</dbReference>
<dbReference type="EMBL" id="AKGD01000002">
    <property type="protein sequence ID" value="EIT69739.1"/>
    <property type="molecule type" value="Genomic_DNA"/>
</dbReference>
<feature type="transmembrane region" description="Helical" evidence="2">
    <location>
        <begin position="270"/>
        <end position="290"/>
    </location>
</feature>
<dbReference type="SUPFAM" id="SSF103473">
    <property type="entry name" value="MFS general substrate transporter"/>
    <property type="match status" value="1"/>
</dbReference>
<protein>
    <submittedName>
        <fullName evidence="3">Uncharacterized protein</fullName>
    </submittedName>
</protein>
<reference evidence="3 4" key="1">
    <citation type="journal article" date="2012" name="J. Bacteriol.">
        <title>Genome Sequence of n-Alkane-Degrading Hydrocarboniphaga effusa Strain AP103T (ATCC BAA-332T).</title>
        <authorList>
            <person name="Chang H.K."/>
            <person name="Zylstra G.J."/>
            <person name="Chae J.C."/>
        </authorList>
    </citation>
    <scope>NUCLEOTIDE SEQUENCE [LARGE SCALE GENOMIC DNA]</scope>
    <source>
        <strain evidence="3 4">AP103</strain>
    </source>
</reference>
<keyword evidence="2" id="KW-0812">Transmembrane</keyword>
<evidence type="ECO:0000256" key="1">
    <source>
        <dbReference type="ARBA" id="ARBA00009617"/>
    </source>
</evidence>
<feature type="transmembrane region" description="Helical" evidence="2">
    <location>
        <begin position="364"/>
        <end position="388"/>
    </location>
</feature>
<feature type="transmembrane region" description="Helical" evidence="2">
    <location>
        <begin position="108"/>
        <end position="130"/>
    </location>
</feature>
<feature type="transmembrane region" description="Helical" evidence="2">
    <location>
        <begin position="410"/>
        <end position="429"/>
    </location>
</feature>
<dbReference type="InterPro" id="IPR039672">
    <property type="entry name" value="MFS_2"/>
</dbReference>
<dbReference type="AlphaFoldDB" id="I7ZCX0"/>
<name>I7ZCX0_9GAMM</name>
<evidence type="ECO:0000256" key="2">
    <source>
        <dbReference type="SAM" id="Phobius"/>
    </source>
</evidence>
<dbReference type="GO" id="GO:0005886">
    <property type="term" value="C:plasma membrane"/>
    <property type="evidence" value="ECO:0007669"/>
    <property type="project" value="TreeGrafter"/>
</dbReference>
<dbReference type="PANTHER" id="PTHR11328:SF24">
    <property type="entry name" value="MAJOR FACILITATOR SUPERFAMILY (MFS) PROFILE DOMAIN-CONTAINING PROTEIN"/>
    <property type="match status" value="1"/>
</dbReference>
<dbReference type="GO" id="GO:0015293">
    <property type="term" value="F:symporter activity"/>
    <property type="evidence" value="ECO:0007669"/>
    <property type="project" value="InterPro"/>
</dbReference>
<feature type="transmembrane region" description="Helical" evidence="2">
    <location>
        <begin position="181"/>
        <end position="207"/>
    </location>
</feature>
<keyword evidence="4" id="KW-1185">Reference proteome</keyword>
<dbReference type="OrthoDB" id="181905at2"/>
<feature type="transmembrane region" description="Helical" evidence="2">
    <location>
        <begin position="81"/>
        <end position="102"/>
    </location>
</feature>
<dbReference type="PATRIC" id="fig|1172194.4.peg.3220"/>
<evidence type="ECO:0000313" key="4">
    <source>
        <dbReference type="Proteomes" id="UP000003704"/>
    </source>
</evidence>
<dbReference type="GO" id="GO:0008643">
    <property type="term" value="P:carbohydrate transport"/>
    <property type="evidence" value="ECO:0007669"/>
    <property type="project" value="InterPro"/>
</dbReference>
<accession>I7ZCX0</accession>
<evidence type="ECO:0000313" key="3">
    <source>
        <dbReference type="EMBL" id="EIT69739.1"/>
    </source>
</evidence>
<keyword evidence="2" id="KW-1133">Transmembrane helix</keyword>
<feature type="transmembrane region" description="Helical" evidence="2">
    <location>
        <begin position="322"/>
        <end position="343"/>
    </location>
</feature>
<feature type="transmembrane region" description="Helical" evidence="2">
    <location>
        <begin position="41"/>
        <end position="60"/>
    </location>
</feature>
<keyword evidence="2" id="KW-0472">Membrane</keyword>